<dbReference type="GO" id="GO:0000506">
    <property type="term" value="C:glycosylphosphatidylinositol-N-acetylglucosaminyltransferase (GPI-GnT) complex"/>
    <property type="evidence" value="ECO:0007669"/>
    <property type="project" value="TreeGrafter"/>
</dbReference>
<evidence type="ECO:0000256" key="3">
    <source>
        <dbReference type="ARBA" id="ARBA00008321"/>
    </source>
</evidence>
<accession>W6MML8</accession>
<dbReference type="AlphaFoldDB" id="W6MML8"/>
<dbReference type="STRING" id="1382522.W6MML8"/>
<evidence type="ECO:0008006" key="12">
    <source>
        <dbReference type="Google" id="ProtNLM"/>
    </source>
</evidence>
<dbReference type="GO" id="GO:0006506">
    <property type="term" value="P:GPI anchor biosynthetic process"/>
    <property type="evidence" value="ECO:0007669"/>
    <property type="project" value="UniProtKB-UniPathway"/>
</dbReference>
<feature type="transmembrane region" description="Helical" evidence="9">
    <location>
        <begin position="346"/>
        <end position="368"/>
    </location>
</feature>
<feature type="region of interest" description="Disordered" evidence="8">
    <location>
        <begin position="144"/>
        <end position="178"/>
    </location>
</feature>
<keyword evidence="6 9" id="KW-1133">Transmembrane helix</keyword>
<proteinExistence type="inferred from homology"/>
<keyword evidence="4" id="KW-0337">GPI-anchor biosynthesis</keyword>
<evidence type="ECO:0000256" key="2">
    <source>
        <dbReference type="ARBA" id="ARBA00004687"/>
    </source>
</evidence>
<evidence type="ECO:0000256" key="1">
    <source>
        <dbReference type="ARBA" id="ARBA00004141"/>
    </source>
</evidence>
<dbReference type="GeneID" id="34521186"/>
<feature type="transmembrane region" description="Helical" evidence="9">
    <location>
        <begin position="323"/>
        <end position="340"/>
    </location>
</feature>
<feature type="transmembrane region" description="Helical" evidence="9">
    <location>
        <begin position="67"/>
        <end position="88"/>
    </location>
</feature>
<feature type="compositionally biased region" description="Polar residues" evidence="8">
    <location>
        <begin position="154"/>
        <end position="178"/>
    </location>
</feature>
<dbReference type="HOGENOM" id="CLU_024002_2_0_1"/>
<keyword evidence="7 9" id="KW-0472">Membrane</keyword>
<dbReference type="PANTHER" id="PTHR12982">
    <property type="entry name" value="PHOSPHATIDYLINOSITOL GLYCAN, CLASS C"/>
    <property type="match status" value="1"/>
</dbReference>
<keyword evidence="5 9" id="KW-0812">Transmembrane</keyword>
<comment type="similarity">
    <text evidence="3">Belongs to the PIGC family.</text>
</comment>
<dbReference type="RefSeq" id="XP_022459798.1">
    <property type="nucleotide sequence ID" value="XM_022602234.1"/>
</dbReference>
<dbReference type="PIRSF" id="PIRSF016104">
    <property type="entry name" value="GPI2"/>
    <property type="match status" value="1"/>
</dbReference>
<evidence type="ECO:0000256" key="9">
    <source>
        <dbReference type="SAM" id="Phobius"/>
    </source>
</evidence>
<comment type="subcellular location">
    <subcellularLocation>
        <location evidence="1">Membrane</location>
        <topology evidence="1">Multi-pass membrane protein</topology>
    </subcellularLocation>
</comment>
<feature type="transmembrane region" description="Helical" evidence="9">
    <location>
        <begin position="94"/>
        <end position="114"/>
    </location>
</feature>
<reference evidence="10" key="1">
    <citation type="submission" date="2013-12" db="EMBL/GenBank/DDBJ databases">
        <authorList>
            <person name="Genoscope - CEA"/>
        </authorList>
    </citation>
    <scope>NUCLEOTIDE SEQUENCE</scope>
    <source>
        <strain evidence="10">CBS 1993</strain>
    </source>
</reference>
<evidence type="ECO:0000313" key="11">
    <source>
        <dbReference type="Proteomes" id="UP000019384"/>
    </source>
</evidence>
<evidence type="ECO:0000256" key="8">
    <source>
        <dbReference type="SAM" id="MobiDB-lite"/>
    </source>
</evidence>
<reference evidence="10" key="2">
    <citation type="submission" date="2014-02" db="EMBL/GenBank/DDBJ databases">
        <title>Complete DNA sequence of /Kuraishia capsulata/ illustrates novel genomic features among budding yeasts (/Saccharomycotina/).</title>
        <authorList>
            <person name="Morales L."/>
            <person name="Noel B."/>
            <person name="Porcel B."/>
            <person name="Marcet-Houben M."/>
            <person name="Hullo M-F."/>
            <person name="Sacerdot C."/>
            <person name="Tekaia F."/>
            <person name="Leh-Louis V."/>
            <person name="Despons L."/>
            <person name="Khanna V."/>
            <person name="Aury J-M."/>
            <person name="Barbe V."/>
            <person name="Couloux A."/>
            <person name="Labadie K."/>
            <person name="Pelletier E."/>
            <person name="Souciet J-L."/>
            <person name="Boekhout T."/>
            <person name="Gabaldon T."/>
            <person name="Wincker P."/>
            <person name="Dujon B."/>
        </authorList>
    </citation>
    <scope>NUCLEOTIDE SEQUENCE</scope>
    <source>
        <strain evidence="10">CBS 1993</strain>
    </source>
</reference>
<evidence type="ECO:0000256" key="4">
    <source>
        <dbReference type="ARBA" id="ARBA00022502"/>
    </source>
</evidence>
<comment type="pathway">
    <text evidence="2">Glycolipid biosynthesis; glycosylphosphatidylinositol-anchor biosynthesis.</text>
</comment>
<dbReference type="EMBL" id="HG793128">
    <property type="protein sequence ID" value="CDK27806.1"/>
    <property type="molecule type" value="Genomic_DNA"/>
</dbReference>
<gene>
    <name evidence="10" type="ORF">KUCA_T00003785001</name>
</gene>
<evidence type="ECO:0000256" key="6">
    <source>
        <dbReference type="ARBA" id="ARBA00022989"/>
    </source>
</evidence>
<name>W6MML8_9ASCO</name>
<keyword evidence="11" id="KW-1185">Reference proteome</keyword>
<dbReference type="InterPro" id="IPR009450">
    <property type="entry name" value="Plno_GlcNAc_GPI2"/>
</dbReference>
<dbReference type="OrthoDB" id="196709at2759"/>
<dbReference type="PANTHER" id="PTHR12982:SF0">
    <property type="entry name" value="PHOSPHATIDYLINOSITOL N-ACETYLGLUCOSAMINYLTRANSFERASE SUBUNIT C"/>
    <property type="match status" value="1"/>
</dbReference>
<evidence type="ECO:0000256" key="5">
    <source>
        <dbReference type="ARBA" id="ARBA00022692"/>
    </source>
</evidence>
<feature type="transmembrane region" description="Helical" evidence="9">
    <location>
        <begin position="292"/>
        <end position="311"/>
    </location>
</feature>
<dbReference type="UniPathway" id="UPA00196"/>
<dbReference type="Pfam" id="PF06432">
    <property type="entry name" value="GPI2"/>
    <property type="match status" value="1"/>
</dbReference>
<evidence type="ECO:0000256" key="7">
    <source>
        <dbReference type="ARBA" id="ARBA00023136"/>
    </source>
</evidence>
<evidence type="ECO:0000313" key="10">
    <source>
        <dbReference type="EMBL" id="CDK27806.1"/>
    </source>
</evidence>
<dbReference type="Proteomes" id="UP000019384">
    <property type="component" value="Unassembled WGS sequence"/>
</dbReference>
<protein>
    <recommendedName>
        <fullName evidence="12">GPI2-domain-containing protein</fullName>
    </recommendedName>
</protein>
<sequence length="392" mass="44935">MEVVSRDRNANHRPLKFAERPERKQWKKLLWLKQDYPDNYTDKSFLSQLKRNSTVVNYSYLKLVNDFTLIVLHLSVLALVNIVFFGVYSLDWNPVVPTFISSTLTMAGFAIYVFTLKRRHQQEVVIALERERKLKTNKFRPFIQTSRSRSTSRQGSNVPSRENSQNRGNGTLNPLTPSTIHVVTESNPPSVANTLKSCILIVLTLLTFSPVLKSLTNSTSSDSIWALSTWLCFFNVLFNDYTIEFPSLHHHDQQQQQPLQQQQHTQVSNSNISKNLSLSNAIVLASRLNSNLAVFCFIVFSIQLNGLFPMFNNFTRKVGYTRFHWFQVTVVVLGVDIAVYQMGGLVWLLCWTIAHFTIIMVGPAYFLALQKYKDELQGPWDPAQPILKNNGL</sequence>
<organism evidence="10 11">
    <name type="scientific">Kuraishia capsulata CBS 1993</name>
    <dbReference type="NCBI Taxonomy" id="1382522"/>
    <lineage>
        <taxon>Eukaryota</taxon>
        <taxon>Fungi</taxon>
        <taxon>Dikarya</taxon>
        <taxon>Ascomycota</taxon>
        <taxon>Saccharomycotina</taxon>
        <taxon>Pichiomycetes</taxon>
        <taxon>Pichiales</taxon>
        <taxon>Pichiaceae</taxon>
        <taxon>Kuraishia</taxon>
    </lineage>
</organism>